<protein>
    <submittedName>
        <fullName evidence="1">Uncharacterized protein</fullName>
    </submittedName>
</protein>
<dbReference type="OrthoDB" id="665435at2"/>
<sequence length="229" mass="25609">MARMKKQVLGKVSGGVGDLVFRNRNENNYIALKPIRFNTPMDDRAVARRNKFKSAVQLASAINSIVPLKEQWSKKTAGNNTVYNRIVKANYPTIINMLPSEYTLLMPGKGFSFVTQTISLSQDDVKLSTEAIGNDAGLNTEIEKQIRMTAVLCLSGPSNTMYPEVVYLPLISQVQTLVLTDPLNFQINLRSDEKELFNLYGSKRLLAGLLTFNVDSIPVTHSNTLFYQQ</sequence>
<proteinExistence type="predicted"/>
<dbReference type="AlphaFoldDB" id="I0AMG7"/>
<organism evidence="1 2">
    <name type="scientific">Ignavibacterium album (strain DSM 19864 / JCM 16511 / NBRC 101810 / Mat9-16)</name>
    <dbReference type="NCBI Taxonomy" id="945713"/>
    <lineage>
        <taxon>Bacteria</taxon>
        <taxon>Pseudomonadati</taxon>
        <taxon>Ignavibacteriota</taxon>
        <taxon>Ignavibacteria</taxon>
        <taxon>Ignavibacteriales</taxon>
        <taxon>Ignavibacteriaceae</taxon>
        <taxon>Ignavibacterium</taxon>
    </lineage>
</organism>
<keyword evidence="2" id="KW-1185">Reference proteome</keyword>
<evidence type="ECO:0000313" key="1">
    <source>
        <dbReference type="EMBL" id="AFH50174.1"/>
    </source>
</evidence>
<reference evidence="1 2" key="1">
    <citation type="journal article" date="2012" name="Front. Microbiol.">
        <title>Complete genome of Ignavibacterium album, a metabolically versatile, flagellated, facultative anaerobe from the phylum Chlorobi.</title>
        <authorList>
            <person name="Liu Z."/>
            <person name="Frigaard N.-U."/>
            <person name="Vogl K."/>
            <person name="Iino T."/>
            <person name="Ohkuma M."/>
            <person name="Overmann J."/>
            <person name="Bryant D.A."/>
        </authorList>
    </citation>
    <scope>NUCLEOTIDE SEQUENCE [LARGE SCALE GENOMIC DNA]</scope>
    <source>
        <strain evidence="2">DSM 19864 / JCM 16511 / NBRC 101810 / Mat9-16</strain>
    </source>
</reference>
<dbReference type="KEGG" id="ial:IALB_2471"/>
<evidence type="ECO:0000313" key="2">
    <source>
        <dbReference type="Proteomes" id="UP000007394"/>
    </source>
</evidence>
<dbReference type="Proteomes" id="UP000007394">
    <property type="component" value="Chromosome"/>
</dbReference>
<accession>I0AMG7</accession>
<dbReference type="HOGENOM" id="CLU_1208463_0_0_10"/>
<name>I0AMG7_IGNAJ</name>
<gene>
    <name evidence="1" type="ordered locus">IALB_2471</name>
</gene>
<dbReference type="EMBL" id="CP003418">
    <property type="protein sequence ID" value="AFH50174.1"/>
    <property type="molecule type" value="Genomic_DNA"/>
</dbReference>
<dbReference type="RefSeq" id="WP_014561316.1">
    <property type="nucleotide sequence ID" value="NC_017464.1"/>
</dbReference>